<evidence type="ECO:0000313" key="10">
    <source>
        <dbReference type="Proteomes" id="UP000027238"/>
    </source>
</evidence>
<organism evidence="9 10">
    <name type="scientific">Colletotrichum sublineola</name>
    <name type="common">Sorghum anthracnose fungus</name>
    <dbReference type="NCBI Taxonomy" id="1173701"/>
    <lineage>
        <taxon>Eukaryota</taxon>
        <taxon>Fungi</taxon>
        <taxon>Dikarya</taxon>
        <taxon>Ascomycota</taxon>
        <taxon>Pezizomycotina</taxon>
        <taxon>Sordariomycetes</taxon>
        <taxon>Hypocreomycetidae</taxon>
        <taxon>Glomerellales</taxon>
        <taxon>Glomerellaceae</taxon>
        <taxon>Colletotrichum</taxon>
        <taxon>Colletotrichum graminicola species complex</taxon>
    </lineage>
</organism>
<protein>
    <recommendedName>
        <fullName evidence="8">Zn(2)-C6 fungal-type domain-containing protein</fullName>
    </recommendedName>
</protein>
<evidence type="ECO:0000256" key="3">
    <source>
        <dbReference type="ARBA" id="ARBA00023015"/>
    </source>
</evidence>
<dbReference type="GO" id="GO:0000981">
    <property type="term" value="F:DNA-binding transcription factor activity, RNA polymerase II-specific"/>
    <property type="evidence" value="ECO:0007669"/>
    <property type="project" value="InterPro"/>
</dbReference>
<keyword evidence="2" id="KW-0862">Zinc</keyword>
<dbReference type="STRING" id="1173701.A0A066X9U1"/>
<dbReference type="eggNOG" id="ENOG502RI0K">
    <property type="taxonomic scope" value="Eukaryota"/>
</dbReference>
<gene>
    <name evidence="9" type="ORF">CSUB01_05669</name>
</gene>
<feature type="domain" description="Zn(2)-C6 fungal-type" evidence="8">
    <location>
        <begin position="29"/>
        <end position="58"/>
    </location>
</feature>
<feature type="compositionally biased region" description="Low complexity" evidence="7">
    <location>
        <begin position="59"/>
        <end position="68"/>
    </location>
</feature>
<dbReference type="AlphaFoldDB" id="A0A066X9U1"/>
<dbReference type="PANTHER" id="PTHR36206">
    <property type="entry name" value="ASPERCRYPTIN BIOSYNTHESIS CLUSTER-SPECIFIC TRANSCRIPTION REGULATOR ATNN-RELATED"/>
    <property type="match status" value="1"/>
</dbReference>
<dbReference type="HOGENOM" id="CLU_011409_9_0_1"/>
<dbReference type="PANTHER" id="PTHR36206:SF4">
    <property type="entry name" value="HYPOTHETICAL CONSERVED PROTEIN (EUROFUNG)-RELATED"/>
    <property type="match status" value="1"/>
</dbReference>
<dbReference type="InterPro" id="IPR036864">
    <property type="entry name" value="Zn2-C6_fun-type_DNA-bd_sf"/>
</dbReference>
<feature type="region of interest" description="Disordered" evidence="7">
    <location>
        <begin position="59"/>
        <end position="86"/>
    </location>
</feature>
<dbReference type="Pfam" id="PF00172">
    <property type="entry name" value="Zn_clus"/>
    <property type="match status" value="1"/>
</dbReference>
<dbReference type="GO" id="GO:0003677">
    <property type="term" value="F:DNA binding"/>
    <property type="evidence" value="ECO:0007669"/>
    <property type="project" value="UniProtKB-KW"/>
</dbReference>
<dbReference type="InterPro" id="IPR021858">
    <property type="entry name" value="Fun_TF"/>
</dbReference>
<dbReference type="InterPro" id="IPR001138">
    <property type="entry name" value="Zn2Cys6_DnaBD"/>
</dbReference>
<evidence type="ECO:0000256" key="2">
    <source>
        <dbReference type="ARBA" id="ARBA00022833"/>
    </source>
</evidence>
<dbReference type="OrthoDB" id="3598904at2759"/>
<reference evidence="10" key="1">
    <citation type="journal article" date="2014" name="Genome Announc.">
        <title>Draft genome sequence of Colletotrichum sublineola, a destructive pathogen of cultivated sorghum.</title>
        <authorList>
            <person name="Baroncelli R."/>
            <person name="Sanz-Martin J.M."/>
            <person name="Rech G.E."/>
            <person name="Sukno S.A."/>
            <person name="Thon M.R."/>
        </authorList>
    </citation>
    <scope>NUCLEOTIDE SEQUENCE [LARGE SCALE GENOMIC DNA]</scope>
    <source>
        <strain evidence="10">TX430BB</strain>
    </source>
</reference>
<name>A0A066X9U1_COLSU</name>
<keyword evidence="4" id="KW-0238">DNA-binding</keyword>
<evidence type="ECO:0000313" key="9">
    <source>
        <dbReference type="EMBL" id="KDN62765.1"/>
    </source>
</evidence>
<dbReference type="Pfam" id="PF11951">
    <property type="entry name" value="Fungal_trans_2"/>
    <property type="match status" value="1"/>
</dbReference>
<feature type="compositionally biased region" description="Polar residues" evidence="7">
    <location>
        <begin position="73"/>
        <end position="85"/>
    </location>
</feature>
<dbReference type="OMA" id="WQGFCEG"/>
<dbReference type="SUPFAM" id="SSF57701">
    <property type="entry name" value="Zn2/Cys6 DNA-binding domain"/>
    <property type="match status" value="1"/>
</dbReference>
<keyword evidence="10" id="KW-1185">Reference proteome</keyword>
<keyword evidence="6" id="KW-0539">Nucleus</keyword>
<evidence type="ECO:0000259" key="8">
    <source>
        <dbReference type="Pfam" id="PF00172"/>
    </source>
</evidence>
<proteinExistence type="predicted"/>
<dbReference type="Proteomes" id="UP000027238">
    <property type="component" value="Unassembled WGS sequence"/>
</dbReference>
<dbReference type="InterPro" id="IPR052360">
    <property type="entry name" value="Transcr_Regulatory_Proteins"/>
</dbReference>
<sequence>MDGSQINFSLPLTPGVTWTESLVHTPAPKRRHVKCDEVKPSCQRCVKWQGFCEGYSTSGGSSASTPGPDNDLDSTSSAAQASKSPQIEKLTANGAKPCLPFDDPNLPVDISDNLFGDPTERQYFDHWLACRYWLGGGFFDEPLWNETVPQMSHQHASVRYAAMAVGGIIKALRRSMKPMSPAQMGANGPHYALALSYYGRAIQEIRKAELDTGSLRAAIVCCLLFACFEVLHGDRKAALSHIDNGQRMMDELLWCEEDKGYSVRSVIGAESVEADALHVFQRLIQQSWSCGVLRRQWGDASEEPHDDGNDDEDDEGGQKENYSKRSWCCRGGPEGERAFHKMPSSFATLQEARRWWDVTQHHVTHSSDIVVPITHLGLGDDLVSECNGRVRRHMDEIEVAFADGDGRRRGGFEDAALERWHDAFAPLWAAARENRDHDERSYAQAAQLRTHYLTLHGCVRAPLGCSHESIARLTPAYREVVELCDDLLAHQRRSSRCFRPEDDLRLFLFD</sequence>
<keyword evidence="3" id="KW-0805">Transcription regulation</keyword>
<feature type="region of interest" description="Disordered" evidence="7">
    <location>
        <begin position="299"/>
        <end position="327"/>
    </location>
</feature>
<comment type="caution">
    <text evidence="9">The sequence shown here is derived from an EMBL/GenBank/DDBJ whole genome shotgun (WGS) entry which is preliminary data.</text>
</comment>
<evidence type="ECO:0000256" key="4">
    <source>
        <dbReference type="ARBA" id="ARBA00023125"/>
    </source>
</evidence>
<dbReference type="EMBL" id="JMSE01001301">
    <property type="protein sequence ID" value="KDN62765.1"/>
    <property type="molecule type" value="Genomic_DNA"/>
</dbReference>
<evidence type="ECO:0000256" key="6">
    <source>
        <dbReference type="ARBA" id="ARBA00023242"/>
    </source>
</evidence>
<keyword evidence="1" id="KW-0479">Metal-binding</keyword>
<evidence type="ECO:0000256" key="1">
    <source>
        <dbReference type="ARBA" id="ARBA00022723"/>
    </source>
</evidence>
<dbReference type="CDD" id="cd00067">
    <property type="entry name" value="GAL4"/>
    <property type="match status" value="1"/>
</dbReference>
<keyword evidence="5" id="KW-0804">Transcription</keyword>
<evidence type="ECO:0000256" key="7">
    <source>
        <dbReference type="SAM" id="MobiDB-lite"/>
    </source>
</evidence>
<evidence type="ECO:0000256" key="5">
    <source>
        <dbReference type="ARBA" id="ARBA00023163"/>
    </source>
</evidence>
<dbReference type="GO" id="GO:0008270">
    <property type="term" value="F:zinc ion binding"/>
    <property type="evidence" value="ECO:0007669"/>
    <property type="project" value="InterPro"/>
</dbReference>
<accession>A0A066X9U1</accession>